<dbReference type="GO" id="GO:0005524">
    <property type="term" value="F:ATP binding"/>
    <property type="evidence" value="ECO:0007669"/>
    <property type="project" value="InterPro"/>
</dbReference>
<dbReference type="PROSITE" id="PS51194">
    <property type="entry name" value="HELICASE_CTER"/>
    <property type="match status" value="1"/>
</dbReference>
<protein>
    <submittedName>
        <fullName evidence="4">DEAD/DEAH box helicase</fullName>
    </submittedName>
</protein>
<feature type="domain" description="Helicase ATP-binding" evidence="2">
    <location>
        <begin position="616"/>
        <end position="780"/>
    </location>
</feature>
<dbReference type="Pfam" id="PF00176">
    <property type="entry name" value="SNF2-rel_dom"/>
    <property type="match status" value="1"/>
</dbReference>
<dbReference type="Proteomes" id="UP000824250">
    <property type="component" value="Unassembled WGS sequence"/>
</dbReference>
<dbReference type="InterPro" id="IPR027417">
    <property type="entry name" value="P-loop_NTPase"/>
</dbReference>
<accession>A0A9D1D5L0</accession>
<proteinExistence type="predicted"/>
<dbReference type="InterPro" id="IPR013663">
    <property type="entry name" value="Helicase_SWF/SNF/SWI_bac"/>
</dbReference>
<dbReference type="InterPro" id="IPR001650">
    <property type="entry name" value="Helicase_C-like"/>
</dbReference>
<dbReference type="InterPro" id="IPR038718">
    <property type="entry name" value="SNF2-like_sf"/>
</dbReference>
<evidence type="ECO:0000313" key="4">
    <source>
        <dbReference type="EMBL" id="HIR05985.1"/>
    </source>
</evidence>
<name>A0A9D1D5L0_9FIRM</name>
<dbReference type="AlphaFoldDB" id="A0A9D1D5L0"/>
<sequence>MEVTGLSANTFWKGEMEILGTVKDGTEIYRVRMLRKGSQIYDYSCSHVDQNGKKLDVCSMGCAPELSLETMCPHAAAVYSEWMRRELEGRKPPVSTSQKVRFMIREYTNREVSRIMGAEEQESVSLRPVLSVSGDQVQVSFEIGKKRFYPVKDLVEFTKRMESGSFGEYAKGLGFHHSLDAFGEKDRPLVLFIMERVGAYREQYAQMRRGMAGAEPPVKELGLGRSGRERLLSLVVGETIELVDSGRRRRHLTICRENPVFFVFLERAGRDGIRLFLDSGMFAFKGENVLFVGDETKLYLCDREYTEALTVFLEYMLMNQDGSREIFVNDRDIPLFYERVLKKLEALGLIKAKDVDLESYRPEELKARFYFDSPEAGVVSLRPELSYGDFSFHPLEDELVPKEVCRDVPGEFRVSRLVTEYFQYREDGTGNLLLKDNDDGLYRLLSGGISRFMELGEVYVSESFKKIRLLPPAGAGAQIRTSGRWLELTVDLGEIPQEELKGILTAYEKKKTYYRMKNGDFLTLGDGGLLTLSKIAESLNVEKEFLDSDTLRLPMYRALFLDGALKEDKSITAYRDQLFKAVVRGMKDVEDSDYELPAHLAPVLREYQKEGFRWLKTLDAYGFGGILADEMGLGKTIQMIALLADEKMKGGGRSLIVCPASLVYNWENELQRFAPELSVLVAAGNQGEREQMLKDCVEGKENADVLVTSYDLLKRDISFYQEMEFRFQVIDEAQYIKNAATQAAKAVKAVSAKTRFALTGTPIENHLGELWSIFDYLMPGFLFTSARFRKRFETPIVKDGEGEALRLLKKMTGPFILRRLKKDVLKELPDKLETVLYSSMEGEQKRLYGANALALKEKLMKSGDLDGGERMQILADLMRLRQICCEPSLCYSGYKAGSAKLETCMELLVNGVSAGHKILLFSQFTSMLDIIAKRLKREKIAYHMLTGSTPGKERMQMVSSFKRDSVPVFLISLKAGGTGLNLAAADMVIHYDPWWNVAAQNQATDRAHRIGQENQVAVFKLITKHTIEENILKLQDMKRRLAESVVTEGTVSLAGLTREELLQILED</sequence>
<dbReference type="SMART" id="SM00490">
    <property type="entry name" value="HELICc"/>
    <property type="match status" value="1"/>
</dbReference>
<reference evidence="4" key="1">
    <citation type="submission" date="2020-10" db="EMBL/GenBank/DDBJ databases">
        <authorList>
            <person name="Gilroy R."/>
        </authorList>
    </citation>
    <scope>NUCLEOTIDE SEQUENCE</scope>
    <source>
        <strain evidence="4">CHK180-2868</strain>
    </source>
</reference>
<dbReference type="InterPro" id="IPR000330">
    <property type="entry name" value="SNF2_N"/>
</dbReference>
<organism evidence="4 5">
    <name type="scientific">Candidatus Copromonas faecavium</name>
    <name type="common">nom. illeg.</name>
    <dbReference type="NCBI Taxonomy" id="2840740"/>
    <lineage>
        <taxon>Bacteria</taxon>
        <taxon>Bacillati</taxon>
        <taxon>Bacillota</taxon>
        <taxon>Clostridia</taxon>
        <taxon>Lachnospirales</taxon>
        <taxon>Lachnospiraceae</taxon>
        <taxon>Candidatus Copromonas (nom. illeg.)</taxon>
    </lineage>
</organism>
<dbReference type="InterPro" id="IPR049730">
    <property type="entry name" value="SNF2/RAD54-like_C"/>
</dbReference>
<dbReference type="CDD" id="cd18012">
    <property type="entry name" value="DEXQc_arch_SWI2_SNF2"/>
    <property type="match status" value="1"/>
</dbReference>
<dbReference type="SUPFAM" id="SSF52540">
    <property type="entry name" value="P-loop containing nucleoside triphosphate hydrolases"/>
    <property type="match status" value="2"/>
</dbReference>
<dbReference type="Gene3D" id="3.40.50.10810">
    <property type="entry name" value="Tandem AAA-ATPase domain"/>
    <property type="match status" value="1"/>
</dbReference>
<feature type="domain" description="Helicase C-terminal" evidence="3">
    <location>
        <begin position="900"/>
        <end position="1052"/>
    </location>
</feature>
<dbReference type="EMBL" id="DVGC01000047">
    <property type="protein sequence ID" value="HIR05985.1"/>
    <property type="molecule type" value="Genomic_DNA"/>
</dbReference>
<dbReference type="GO" id="GO:0004386">
    <property type="term" value="F:helicase activity"/>
    <property type="evidence" value="ECO:0007669"/>
    <property type="project" value="UniProtKB-KW"/>
</dbReference>
<dbReference type="InterPro" id="IPR014001">
    <property type="entry name" value="Helicase_ATP-bd"/>
</dbReference>
<comment type="caution">
    <text evidence="4">The sequence shown here is derived from an EMBL/GenBank/DDBJ whole genome shotgun (WGS) entry which is preliminary data.</text>
</comment>
<dbReference type="SMART" id="SM00487">
    <property type="entry name" value="DEXDc"/>
    <property type="match status" value="1"/>
</dbReference>
<dbReference type="GO" id="GO:0016787">
    <property type="term" value="F:hydrolase activity"/>
    <property type="evidence" value="ECO:0007669"/>
    <property type="project" value="UniProtKB-KW"/>
</dbReference>
<keyword evidence="4" id="KW-0347">Helicase</keyword>
<keyword evidence="1" id="KW-0378">Hydrolase</keyword>
<dbReference type="Pfam" id="PF08455">
    <property type="entry name" value="SNF2_assoc"/>
    <property type="match status" value="1"/>
</dbReference>
<dbReference type="PANTHER" id="PTHR10799">
    <property type="entry name" value="SNF2/RAD54 HELICASE FAMILY"/>
    <property type="match status" value="1"/>
</dbReference>
<evidence type="ECO:0000259" key="2">
    <source>
        <dbReference type="PROSITE" id="PS51192"/>
    </source>
</evidence>
<evidence type="ECO:0000313" key="5">
    <source>
        <dbReference type="Proteomes" id="UP000824250"/>
    </source>
</evidence>
<reference evidence="4" key="2">
    <citation type="journal article" date="2021" name="PeerJ">
        <title>Extensive microbial diversity within the chicken gut microbiome revealed by metagenomics and culture.</title>
        <authorList>
            <person name="Gilroy R."/>
            <person name="Ravi A."/>
            <person name="Getino M."/>
            <person name="Pursley I."/>
            <person name="Horton D.L."/>
            <person name="Alikhan N.F."/>
            <person name="Baker D."/>
            <person name="Gharbi K."/>
            <person name="Hall N."/>
            <person name="Watson M."/>
            <person name="Adriaenssens E.M."/>
            <person name="Foster-Nyarko E."/>
            <person name="Jarju S."/>
            <person name="Secka A."/>
            <person name="Antonio M."/>
            <person name="Oren A."/>
            <person name="Chaudhuri R.R."/>
            <person name="La Ragione R."/>
            <person name="Hildebrand F."/>
            <person name="Pallen M.J."/>
        </authorList>
    </citation>
    <scope>NUCLEOTIDE SEQUENCE</scope>
    <source>
        <strain evidence="4">CHK180-2868</strain>
    </source>
</reference>
<dbReference type="Gene3D" id="3.40.50.300">
    <property type="entry name" value="P-loop containing nucleotide triphosphate hydrolases"/>
    <property type="match status" value="1"/>
</dbReference>
<keyword evidence="4" id="KW-0067">ATP-binding</keyword>
<evidence type="ECO:0000259" key="3">
    <source>
        <dbReference type="PROSITE" id="PS51194"/>
    </source>
</evidence>
<evidence type="ECO:0000256" key="1">
    <source>
        <dbReference type="ARBA" id="ARBA00022801"/>
    </source>
</evidence>
<dbReference type="CDD" id="cd18793">
    <property type="entry name" value="SF2_C_SNF"/>
    <property type="match status" value="1"/>
</dbReference>
<gene>
    <name evidence="4" type="ORF">IAB28_08490</name>
</gene>
<dbReference type="PROSITE" id="PS51192">
    <property type="entry name" value="HELICASE_ATP_BIND_1"/>
    <property type="match status" value="1"/>
</dbReference>
<dbReference type="Pfam" id="PF00271">
    <property type="entry name" value="Helicase_C"/>
    <property type="match status" value="1"/>
</dbReference>
<keyword evidence="4" id="KW-0547">Nucleotide-binding</keyword>